<evidence type="ECO:0000313" key="1">
    <source>
        <dbReference type="EMBL" id="AZS38635.1"/>
    </source>
</evidence>
<keyword evidence="2" id="KW-1185">Reference proteome</keyword>
<protein>
    <recommendedName>
        <fullName evidence="3">2-hydroxyglutaryl-CoA dehydratase, D-component</fullName>
    </recommendedName>
</protein>
<organism evidence="1 2">
    <name type="scientific">Microbacterium lemovicicum</name>
    <dbReference type="NCBI Taxonomy" id="1072463"/>
    <lineage>
        <taxon>Bacteria</taxon>
        <taxon>Bacillati</taxon>
        <taxon>Actinomycetota</taxon>
        <taxon>Actinomycetes</taxon>
        <taxon>Micrococcales</taxon>
        <taxon>Microbacteriaceae</taxon>
        <taxon>Microbacterium</taxon>
    </lineage>
</organism>
<dbReference type="AlphaFoldDB" id="A0A3S9WF09"/>
<evidence type="ECO:0000313" key="2">
    <source>
        <dbReference type="Proteomes" id="UP000276888"/>
    </source>
</evidence>
<sequence>MSGEAVIGVVGRDVPIEVFDAVGARVRRLDALPRGAAGPAFADAFAEAGEILGTGIDPDATATLAHVLADPSGLDAIVLCSDADATQRLYYALRELARREHDRGLPPVHLADVLHLPRASSLAYTAAEVARLQDALGDWTGRRPSAGDVADAARARGQVRRALWLLADLRPAISGADFALLRARADELAPEAALVALREAVASARRSSPADLPRIALTGSSQWGPAVVERIEQCGVRVVADDCAGGALGLELDVREPSVDGIAERAWRDGQSAHRGSALERAASLAVRAERAGAAAIVSYARRRDDAAMWEVGTLRAATALPVVVVHEQAAGDIDLSVLRGGLEQIGMLR</sequence>
<proteinExistence type="predicted"/>
<reference evidence="1 2" key="1">
    <citation type="submission" date="2018-08" db="EMBL/GenBank/DDBJ databases">
        <title>Microbacterium lemovicicum sp. nov., a bacterium isolated from a natural uranium-rich soil.</title>
        <authorList>
            <person name="ORTET P."/>
        </authorList>
    </citation>
    <scope>NUCLEOTIDE SEQUENCE [LARGE SCALE GENOMIC DNA]</scope>
    <source>
        <strain evidence="1 2">Viu22</strain>
    </source>
</reference>
<dbReference type="KEGG" id="mlv:CVS47_03294"/>
<gene>
    <name evidence="1" type="ORF">CVS47_03294</name>
</gene>
<dbReference type="RefSeq" id="WP_127097035.1">
    <property type="nucleotide sequence ID" value="NZ_CP031423.1"/>
</dbReference>
<dbReference type="Gene3D" id="3.40.50.11900">
    <property type="match status" value="1"/>
</dbReference>
<dbReference type="Pfam" id="PF06050">
    <property type="entry name" value="HGD-D"/>
    <property type="match status" value="1"/>
</dbReference>
<dbReference type="EMBL" id="CP031423">
    <property type="protein sequence ID" value="AZS38635.1"/>
    <property type="molecule type" value="Genomic_DNA"/>
</dbReference>
<accession>A0A3S9WF09</accession>
<dbReference type="OrthoDB" id="4578012at2"/>
<dbReference type="Proteomes" id="UP000276888">
    <property type="component" value="Chromosome"/>
</dbReference>
<dbReference type="Gene3D" id="3.40.50.11890">
    <property type="match status" value="1"/>
</dbReference>
<dbReference type="InterPro" id="IPR010327">
    <property type="entry name" value="FldB/FldC_alpha/beta"/>
</dbReference>
<evidence type="ECO:0008006" key="3">
    <source>
        <dbReference type="Google" id="ProtNLM"/>
    </source>
</evidence>
<name>A0A3S9WF09_9MICO</name>